<comment type="caution">
    <text evidence="1">The sequence shown here is derived from an EMBL/GenBank/DDBJ whole genome shotgun (WGS) entry which is preliminary data.</text>
</comment>
<sequence>MLHMDGLLGPGILHNLVGSVELPPGTTRHAVEQALDRLGERNPALTATLTGDLPGKNQRTGQQAIEVQTATGASPEDAGSLTARLRHLRLDRSTQARAVAELGETGGGGRLVLAVDHLVCDAAARELVVRDLTALLTTGAFAADPRPRPPDYRTYCLEQARALSEERTRLREIERWKRALDGCRPLPRLTTGGPDDGPLAAWCWEITEAGPALHSTIRGLARTTATSPFVVGAALYAVAIWSRTGIRSSALVTPVSTRRAPEHERLISNLVNERLVPYRVVPERDFTALAQSIGTSFLSALRSSSLAIPDLVAAVDGYRELLQTPGCAYVQLQVSASEGTEPVPPAGQRTWPWGVPYAPPTGITCTVFRVNTSPAGARLSAFHGGPAGQGAAVAALMKDVVRLATSVACDPGAPIGRLAAALS</sequence>
<dbReference type="Gene3D" id="3.30.559.10">
    <property type="entry name" value="Chloramphenicol acetyltransferase-like domain"/>
    <property type="match status" value="1"/>
</dbReference>
<accession>A0A428X6D4</accession>
<gene>
    <name evidence="1" type="ORF">DMA12_01685</name>
</gene>
<protein>
    <recommendedName>
        <fullName evidence="3">Condensation domain-containing protein</fullName>
    </recommendedName>
</protein>
<dbReference type="EMBL" id="QHHU01000001">
    <property type="protein sequence ID" value="RSM50877.1"/>
    <property type="molecule type" value="Genomic_DNA"/>
</dbReference>
<dbReference type="AlphaFoldDB" id="A0A428X6D4"/>
<dbReference type="InterPro" id="IPR023213">
    <property type="entry name" value="CAT-like_dom_sf"/>
</dbReference>
<dbReference type="Gene3D" id="3.30.559.30">
    <property type="entry name" value="Nonribosomal peptide synthetase, condensation domain"/>
    <property type="match status" value="1"/>
</dbReference>
<name>A0A428X6D4_AMYBA</name>
<evidence type="ECO:0000313" key="1">
    <source>
        <dbReference type="EMBL" id="RSM50877.1"/>
    </source>
</evidence>
<proteinExistence type="predicted"/>
<organism evidence="1 2">
    <name type="scientific">Amycolatopsis balhimycina DSM 5908</name>
    <dbReference type="NCBI Taxonomy" id="1081091"/>
    <lineage>
        <taxon>Bacteria</taxon>
        <taxon>Bacillati</taxon>
        <taxon>Actinomycetota</taxon>
        <taxon>Actinomycetes</taxon>
        <taxon>Pseudonocardiales</taxon>
        <taxon>Pseudonocardiaceae</taxon>
        <taxon>Amycolatopsis</taxon>
    </lineage>
</organism>
<reference evidence="1 2" key="1">
    <citation type="submission" date="2018-05" db="EMBL/GenBank/DDBJ databases">
        <title>Evolution of GPA BGCs.</title>
        <authorList>
            <person name="Waglechner N."/>
            <person name="Wright G.D."/>
        </authorList>
    </citation>
    <scope>NUCLEOTIDE SEQUENCE [LARGE SCALE GENOMIC DNA]</scope>
    <source>
        <strain evidence="1 2">DSM 5908</strain>
    </source>
</reference>
<evidence type="ECO:0000313" key="2">
    <source>
        <dbReference type="Proteomes" id="UP000286716"/>
    </source>
</evidence>
<keyword evidence="2" id="KW-1185">Reference proteome</keyword>
<dbReference type="SUPFAM" id="SSF52777">
    <property type="entry name" value="CoA-dependent acyltransferases"/>
    <property type="match status" value="2"/>
</dbReference>
<dbReference type="Proteomes" id="UP000286716">
    <property type="component" value="Unassembled WGS sequence"/>
</dbReference>
<evidence type="ECO:0008006" key="3">
    <source>
        <dbReference type="Google" id="ProtNLM"/>
    </source>
</evidence>